<dbReference type="EMBL" id="LZKQ01000118">
    <property type="protein sequence ID" value="OBI85288.1"/>
    <property type="molecule type" value="Genomic_DNA"/>
</dbReference>
<gene>
    <name evidence="2" type="ORF">A9X01_18110</name>
</gene>
<accession>A0A1A3CF37</accession>
<evidence type="ECO:0000259" key="1">
    <source>
        <dbReference type="Pfam" id="PF00934"/>
    </source>
</evidence>
<dbReference type="OrthoDB" id="4701557at2"/>
<comment type="caution">
    <text evidence="2">The sequence shown here is derived from an EMBL/GenBank/DDBJ whole genome shotgun (WGS) entry which is preliminary data.</text>
</comment>
<dbReference type="InterPro" id="IPR038332">
    <property type="entry name" value="PPE_sf"/>
</dbReference>
<dbReference type="STRING" id="1790.A5645_01405"/>
<feature type="domain" description="PE" evidence="1">
    <location>
        <begin position="4"/>
        <end position="91"/>
    </location>
</feature>
<proteinExistence type="predicted"/>
<dbReference type="Pfam" id="PF00934">
    <property type="entry name" value="PE"/>
    <property type="match status" value="1"/>
</dbReference>
<evidence type="ECO:0000313" key="3">
    <source>
        <dbReference type="Proteomes" id="UP000093795"/>
    </source>
</evidence>
<dbReference type="AlphaFoldDB" id="A0A1A3CF37"/>
<dbReference type="Proteomes" id="UP000093795">
    <property type="component" value="Unassembled WGS sequence"/>
</dbReference>
<evidence type="ECO:0000313" key="2">
    <source>
        <dbReference type="EMBL" id="OBI85288.1"/>
    </source>
</evidence>
<dbReference type="eggNOG" id="COG0657">
    <property type="taxonomic scope" value="Bacteria"/>
</dbReference>
<reference evidence="2 3" key="1">
    <citation type="submission" date="2016-06" db="EMBL/GenBank/DDBJ databases">
        <authorList>
            <person name="Kjaerup R.B."/>
            <person name="Dalgaard T.S."/>
            <person name="Juul-Madsen H.R."/>
        </authorList>
    </citation>
    <scope>NUCLEOTIDE SEQUENCE [LARGE SCALE GENOMIC DNA]</scope>
    <source>
        <strain evidence="2 3">1081914.2</strain>
    </source>
</reference>
<organism evidence="2 3">
    <name type="scientific">Mycobacterium asiaticum</name>
    <dbReference type="NCBI Taxonomy" id="1790"/>
    <lineage>
        <taxon>Bacteria</taxon>
        <taxon>Bacillati</taxon>
        <taxon>Actinomycetota</taxon>
        <taxon>Actinomycetes</taxon>
        <taxon>Mycobacteriales</taxon>
        <taxon>Mycobacteriaceae</taxon>
        <taxon>Mycobacterium</taxon>
    </lineage>
</organism>
<name>A0A1A3CF37_MYCAS</name>
<protein>
    <recommendedName>
        <fullName evidence="1">PE domain-containing protein</fullName>
    </recommendedName>
</protein>
<dbReference type="RefSeq" id="WP_065120679.1">
    <property type="nucleotide sequence ID" value="NZ_LZKQ01000118.1"/>
</dbReference>
<dbReference type="InterPro" id="IPR000084">
    <property type="entry name" value="PE-PGRS_N"/>
</dbReference>
<sequence>MSFVFVEPQIMAAFAANLSNIGSALTAANATAAASTTGVLAAAADEVSQGIAALFSENAAGYQQISAQVAASYERFVQAVTSGANAYAAAELGTAQALVNGLAAPTLSLEGFAELYGGFTANLVNAELSFNQALVGGEVALRQAIFGSGNALSAAVDSGLNVANSFIEAGQTAINTLLGAQVPANFASSLAVDSSLDANLGLGGLTGSFNAALNGFGAQLNAALSGNLSAALPDLAVLVQAGNSLGANINAGLNSLVQTGGALANNFISNINALTQTGGSLSAIFGGDLSSLGAQLNGALNAALSGNLNLGLPDLPALGATLVADFNSAVAGFGINLPALNASLNTALNGLLAGDLDLGLVLPPLPTFESVTANLTAGLNNLATSFNLSLPALAANINGALGPLGAQFNAALTGALSGDTAGLSALVNGLATLPTTGIAGLEQIQSGILANLVVNELAFNASLVANEQALVSALLGPGALLGPVGYAFNAGNLFLGTGEQLLNAVVGAPGVDLTGSLLFNPALTLGGGFTPVGGLTGVVQQLLSLNAALGGAPGLDAALMTQLGLTPAALEALANAQLAFNANLVANEQALQLSIFGTGGALNGALNNAFNGLNLAFVGLPQTVINALIGVPATDVTGSLLVSATGDVFGGVTAGGLLGALEQKFLFDGAVLSNLFTPIQVVLNGDLPGVLANINAVLTGQVTVGGNVEADLGD</sequence>
<dbReference type="Gene3D" id="1.10.287.850">
    <property type="entry name" value="HP0062-like domain"/>
    <property type="match status" value="1"/>
</dbReference>
<dbReference type="SUPFAM" id="SSF140459">
    <property type="entry name" value="PE/PPE dimer-like"/>
    <property type="match status" value="1"/>
</dbReference>